<accession>A0A835VQQ4</accession>
<proteinExistence type="predicted"/>
<protein>
    <submittedName>
        <fullName evidence="1">Uncharacterized protein</fullName>
    </submittedName>
</protein>
<organism evidence="1 2">
    <name type="scientific">Chlamydomonas incerta</name>
    <dbReference type="NCBI Taxonomy" id="51695"/>
    <lineage>
        <taxon>Eukaryota</taxon>
        <taxon>Viridiplantae</taxon>
        <taxon>Chlorophyta</taxon>
        <taxon>core chlorophytes</taxon>
        <taxon>Chlorophyceae</taxon>
        <taxon>CS clade</taxon>
        <taxon>Chlamydomonadales</taxon>
        <taxon>Chlamydomonadaceae</taxon>
        <taxon>Chlamydomonas</taxon>
    </lineage>
</organism>
<comment type="caution">
    <text evidence="1">The sequence shown here is derived from an EMBL/GenBank/DDBJ whole genome shotgun (WGS) entry which is preliminary data.</text>
</comment>
<evidence type="ECO:0000313" key="1">
    <source>
        <dbReference type="EMBL" id="KAG2421991.1"/>
    </source>
</evidence>
<feature type="non-terminal residue" evidence="1">
    <location>
        <position position="139"/>
    </location>
</feature>
<dbReference type="AlphaFoldDB" id="A0A835VQQ4"/>
<sequence>MPPKPESYLKWLSQAPECEQCRLVIRYDYDWEAVIQELGYLRSQHKDGDSDSAAELSRTLDLRVIKGRLNLPLEGLQATRRGDTCVYDFDPALFKTDLQPYYTAPAAAGTKPVVHIKSEPGVDDGLAAVGPVQGVQEQQ</sequence>
<dbReference type="EMBL" id="JAEHOC010000380">
    <property type="protein sequence ID" value="KAG2421991.1"/>
    <property type="molecule type" value="Genomic_DNA"/>
</dbReference>
<dbReference type="Proteomes" id="UP000650467">
    <property type="component" value="Unassembled WGS sequence"/>
</dbReference>
<gene>
    <name evidence="1" type="ORF">HXX76_016340</name>
</gene>
<name>A0A835VQQ4_CHLIN</name>
<keyword evidence="2" id="KW-1185">Reference proteome</keyword>
<reference evidence="1" key="1">
    <citation type="journal article" date="2020" name="bioRxiv">
        <title>Comparative genomics of Chlamydomonas.</title>
        <authorList>
            <person name="Craig R.J."/>
            <person name="Hasan A.R."/>
            <person name="Ness R.W."/>
            <person name="Keightley P.D."/>
        </authorList>
    </citation>
    <scope>NUCLEOTIDE SEQUENCE</scope>
    <source>
        <strain evidence="1">SAG 7.73</strain>
    </source>
</reference>
<evidence type="ECO:0000313" key="2">
    <source>
        <dbReference type="Proteomes" id="UP000650467"/>
    </source>
</evidence>